<keyword evidence="3" id="KW-1185">Reference proteome</keyword>
<evidence type="ECO:0000313" key="2">
    <source>
        <dbReference type="EMBL" id="KAK8942151.1"/>
    </source>
</evidence>
<dbReference type="PANTHER" id="PTHR34112">
    <property type="entry name" value="C-JUN-AMINO-TERMINAL KINASE-INTERACTING PROTEIN"/>
    <property type="match status" value="1"/>
</dbReference>
<feature type="compositionally biased region" description="Basic and acidic residues" evidence="1">
    <location>
        <begin position="374"/>
        <end position="394"/>
    </location>
</feature>
<feature type="region of interest" description="Disordered" evidence="1">
    <location>
        <begin position="1"/>
        <end position="39"/>
    </location>
</feature>
<evidence type="ECO:0000256" key="1">
    <source>
        <dbReference type="SAM" id="MobiDB-lite"/>
    </source>
</evidence>
<reference evidence="2 3" key="1">
    <citation type="journal article" date="2022" name="Nat. Plants">
        <title>Genomes of leafy and leafless Platanthera orchids illuminate the evolution of mycoheterotrophy.</title>
        <authorList>
            <person name="Li M.H."/>
            <person name="Liu K.W."/>
            <person name="Li Z."/>
            <person name="Lu H.C."/>
            <person name="Ye Q.L."/>
            <person name="Zhang D."/>
            <person name="Wang J.Y."/>
            <person name="Li Y.F."/>
            <person name="Zhong Z.M."/>
            <person name="Liu X."/>
            <person name="Yu X."/>
            <person name="Liu D.K."/>
            <person name="Tu X.D."/>
            <person name="Liu B."/>
            <person name="Hao Y."/>
            <person name="Liao X.Y."/>
            <person name="Jiang Y.T."/>
            <person name="Sun W.H."/>
            <person name="Chen J."/>
            <person name="Chen Y.Q."/>
            <person name="Ai Y."/>
            <person name="Zhai J.W."/>
            <person name="Wu S.S."/>
            <person name="Zhou Z."/>
            <person name="Hsiao Y.Y."/>
            <person name="Wu W.L."/>
            <person name="Chen Y.Y."/>
            <person name="Lin Y.F."/>
            <person name="Hsu J.L."/>
            <person name="Li C.Y."/>
            <person name="Wang Z.W."/>
            <person name="Zhao X."/>
            <person name="Zhong W.Y."/>
            <person name="Ma X.K."/>
            <person name="Ma L."/>
            <person name="Huang J."/>
            <person name="Chen G.Z."/>
            <person name="Huang M.Z."/>
            <person name="Huang L."/>
            <person name="Peng D.H."/>
            <person name="Luo Y.B."/>
            <person name="Zou S.Q."/>
            <person name="Chen S.P."/>
            <person name="Lan S."/>
            <person name="Tsai W.C."/>
            <person name="Van de Peer Y."/>
            <person name="Liu Z.J."/>
        </authorList>
    </citation>
    <scope>NUCLEOTIDE SEQUENCE [LARGE SCALE GENOMIC DNA]</scope>
    <source>
        <strain evidence="2">Lor288</strain>
    </source>
</reference>
<feature type="compositionally biased region" description="Low complexity" evidence="1">
    <location>
        <begin position="15"/>
        <end position="35"/>
    </location>
</feature>
<gene>
    <name evidence="2" type="ORF">KSP40_PGU018102</name>
</gene>
<dbReference type="Proteomes" id="UP001412067">
    <property type="component" value="Unassembled WGS sequence"/>
</dbReference>
<dbReference type="PANTHER" id="PTHR34112:SF18">
    <property type="entry name" value="C-JUN-AMINO-TERMINAL KINASE-INTERACTING PROTEIN"/>
    <property type="match status" value="1"/>
</dbReference>
<protein>
    <submittedName>
        <fullName evidence="2">Uncharacterized protein</fullName>
    </submittedName>
</protein>
<organism evidence="2 3">
    <name type="scientific">Platanthera guangdongensis</name>
    <dbReference type="NCBI Taxonomy" id="2320717"/>
    <lineage>
        <taxon>Eukaryota</taxon>
        <taxon>Viridiplantae</taxon>
        <taxon>Streptophyta</taxon>
        <taxon>Embryophyta</taxon>
        <taxon>Tracheophyta</taxon>
        <taxon>Spermatophyta</taxon>
        <taxon>Magnoliopsida</taxon>
        <taxon>Liliopsida</taxon>
        <taxon>Asparagales</taxon>
        <taxon>Orchidaceae</taxon>
        <taxon>Orchidoideae</taxon>
        <taxon>Orchideae</taxon>
        <taxon>Orchidinae</taxon>
        <taxon>Platanthera</taxon>
    </lineage>
</organism>
<accession>A0ABR2LJ43</accession>
<dbReference type="EMBL" id="JBBWWR010000019">
    <property type="protein sequence ID" value="KAK8942151.1"/>
    <property type="molecule type" value="Genomic_DNA"/>
</dbReference>
<proteinExistence type="predicted"/>
<feature type="region of interest" description="Disordered" evidence="1">
    <location>
        <begin position="356"/>
        <end position="409"/>
    </location>
</feature>
<feature type="region of interest" description="Disordered" evidence="1">
    <location>
        <begin position="445"/>
        <end position="477"/>
    </location>
</feature>
<name>A0ABR2LJ43_9ASPA</name>
<sequence length="577" mass="63342">MERIEPTFVPEWYKGSNSSVTGNGNSNHQNGSSSQLDVQNVGFSLRNKFPVSNSDYDASRSSFFSERTSSSFWRSASSNGYIGRDKDSSSRAYNGFSRSHHDWDRDRGKDLEIHRDVALSSDKGFGDYPDVLIPSESKKDTSRRSQSFLLGKRSDSWLKKAGYDPSNGVHSVGSRINGINKFSFEKEFPSLVAEEKHVGSELPRVSSPGLNSAIHSLPGTASTIIGTDCWTSVLAEVPSIVGETSFNVSSAVQSSHALAPNVSSTSTGLNMAETVAQPLVRSCAAPSLPGESQKIEELHRQQILKLRPMTPSMPKNLGLNLAEKSKTKGAKLAEFSSAKLGQHSSSQLVNHTFRSSFRSDAPKMSQPGNFQVLNREKTDASTIEKDNSQPRTDNRIAPIPPLKGQVNPKLLNVDGRTSALTSISFGEKKLPSQAQNRNDFFNSLRKKTSSSSQENISQDSSCRAPAPNSEKFDDASEKAKDVSSLICTTECSVENGNCSESSNDFYESEQLVPDEEEEAFLRSLGWEENDREEALTREEIESFLSEYEKRMPASKLKIADWSTKLSSSDAEVEASFC</sequence>
<feature type="compositionally biased region" description="Low complexity" evidence="1">
    <location>
        <begin position="449"/>
        <end position="461"/>
    </location>
</feature>
<comment type="caution">
    <text evidence="2">The sequence shown here is derived from an EMBL/GenBank/DDBJ whole genome shotgun (WGS) entry which is preliminary data.</text>
</comment>
<evidence type="ECO:0000313" key="3">
    <source>
        <dbReference type="Proteomes" id="UP001412067"/>
    </source>
</evidence>